<dbReference type="Proteomes" id="UP000186883">
    <property type="component" value="Unassembled WGS sequence"/>
</dbReference>
<protein>
    <submittedName>
        <fullName evidence="2">Uncharacterized protein</fullName>
    </submittedName>
</protein>
<evidence type="ECO:0000256" key="1">
    <source>
        <dbReference type="SAM" id="MobiDB-lite"/>
    </source>
</evidence>
<accession>A0ABX3DQD0</accession>
<gene>
    <name evidence="2" type="ORF">ATP06_0219035</name>
</gene>
<organism evidence="2 3">
    <name type="scientific">Amycolatopsis regifaucium</name>
    <dbReference type="NCBI Taxonomy" id="546365"/>
    <lineage>
        <taxon>Bacteria</taxon>
        <taxon>Bacillati</taxon>
        <taxon>Actinomycetota</taxon>
        <taxon>Actinomycetes</taxon>
        <taxon>Pseudonocardiales</taxon>
        <taxon>Pseudonocardiaceae</taxon>
        <taxon>Amycolatopsis</taxon>
    </lineage>
</organism>
<sequence>MSGKVRSPALRESADSVPGNRTGPARMPNVRMTGFGDKDKARFPAKPRVRSPGTRTTGRLNAPVVAEGPAK</sequence>
<name>A0ABX3DQD0_9PSEU</name>
<comment type="caution">
    <text evidence="2">The sequence shown here is derived from an EMBL/GenBank/DDBJ whole genome shotgun (WGS) entry which is preliminary data.</text>
</comment>
<reference evidence="2" key="1">
    <citation type="submission" date="2016-11" db="EMBL/GenBank/DDBJ databases">
        <title>Genome sequencing of Amycolatopsis regifaucium.</title>
        <authorList>
            <person name="Mayilraj S."/>
            <person name="Kaur N."/>
        </authorList>
    </citation>
    <scope>NUCLEOTIDE SEQUENCE [LARGE SCALE GENOMIC DNA]</scope>
    <source>
        <strain evidence="2">GY080</strain>
    </source>
</reference>
<evidence type="ECO:0000313" key="3">
    <source>
        <dbReference type="Proteomes" id="UP000186883"/>
    </source>
</evidence>
<keyword evidence="3" id="KW-1185">Reference proteome</keyword>
<dbReference type="EMBL" id="LOBU02000014">
    <property type="protein sequence ID" value="OKA06659.1"/>
    <property type="molecule type" value="Genomic_DNA"/>
</dbReference>
<feature type="region of interest" description="Disordered" evidence="1">
    <location>
        <begin position="1"/>
        <end position="71"/>
    </location>
</feature>
<evidence type="ECO:0000313" key="2">
    <source>
        <dbReference type="EMBL" id="OKA06659.1"/>
    </source>
</evidence>
<proteinExistence type="predicted"/>